<evidence type="ECO:0000313" key="15">
    <source>
        <dbReference type="EMBL" id="KAK8857916.1"/>
    </source>
</evidence>
<evidence type="ECO:0000256" key="6">
    <source>
        <dbReference type="ARBA" id="ARBA00022692"/>
    </source>
</evidence>
<dbReference type="InterPro" id="IPR002123">
    <property type="entry name" value="Plipid/glycerol_acylTrfase"/>
</dbReference>
<evidence type="ECO:0000256" key="9">
    <source>
        <dbReference type="ARBA" id="ARBA00023136"/>
    </source>
</evidence>
<keyword evidence="12 15" id="KW-0012">Acyltransferase</keyword>
<evidence type="ECO:0000256" key="10">
    <source>
        <dbReference type="ARBA" id="ARBA00023209"/>
    </source>
</evidence>
<keyword evidence="16" id="KW-1185">Reference proteome</keyword>
<name>A0ABR2I670_9EUKA</name>
<dbReference type="PANTHER" id="PTHR23063">
    <property type="entry name" value="PHOSPHOLIPID ACYLTRANSFERASE"/>
    <property type="match status" value="1"/>
</dbReference>
<gene>
    <name evidence="15" type="ORF">M9Y10_013015</name>
</gene>
<keyword evidence="6 13" id="KW-0812">Transmembrane</keyword>
<evidence type="ECO:0000256" key="8">
    <source>
        <dbReference type="ARBA" id="ARBA00023098"/>
    </source>
</evidence>
<comment type="subcellular location">
    <subcellularLocation>
        <location evidence="1">Membrane</location>
    </subcellularLocation>
</comment>
<dbReference type="PANTHER" id="PTHR23063:SF52">
    <property type="entry name" value="LYSOPHOSPHATIDYLCHOLINE ACYLTRANSFERASE"/>
    <property type="match status" value="1"/>
</dbReference>
<evidence type="ECO:0000259" key="14">
    <source>
        <dbReference type="SMART" id="SM00563"/>
    </source>
</evidence>
<dbReference type="Proteomes" id="UP001470230">
    <property type="component" value="Unassembled WGS sequence"/>
</dbReference>
<keyword evidence="8" id="KW-0443">Lipid metabolism</keyword>
<reference evidence="15 16" key="1">
    <citation type="submission" date="2024-04" db="EMBL/GenBank/DDBJ databases">
        <title>Tritrichomonas musculus Genome.</title>
        <authorList>
            <person name="Alves-Ferreira E."/>
            <person name="Grigg M."/>
            <person name="Lorenzi H."/>
            <person name="Galac M."/>
        </authorList>
    </citation>
    <scope>NUCLEOTIDE SEQUENCE [LARGE SCALE GENOMIC DNA]</scope>
    <source>
        <strain evidence="15 16">EAF2021</strain>
    </source>
</reference>
<feature type="transmembrane region" description="Helical" evidence="13">
    <location>
        <begin position="126"/>
        <end position="144"/>
    </location>
</feature>
<evidence type="ECO:0000256" key="7">
    <source>
        <dbReference type="ARBA" id="ARBA00022989"/>
    </source>
</evidence>
<evidence type="ECO:0000256" key="5">
    <source>
        <dbReference type="ARBA" id="ARBA00022679"/>
    </source>
</evidence>
<keyword evidence="7 13" id="KW-1133">Transmembrane helix</keyword>
<proteinExistence type="inferred from homology"/>
<dbReference type="InterPro" id="IPR045252">
    <property type="entry name" value="LPCAT1-like"/>
</dbReference>
<dbReference type="SMART" id="SM00563">
    <property type="entry name" value="PlsC"/>
    <property type="match status" value="1"/>
</dbReference>
<feature type="transmembrane region" description="Helical" evidence="13">
    <location>
        <begin position="96"/>
        <end position="114"/>
    </location>
</feature>
<keyword evidence="9 13" id="KW-0472">Membrane</keyword>
<evidence type="ECO:0000313" key="16">
    <source>
        <dbReference type="Proteomes" id="UP001470230"/>
    </source>
</evidence>
<sequence length="329" mass="37894">MPRFKSTVPKKSKEFQNQTEMSTITDDEYRKATEPFKYTPKSIFFQIFCGIIFLAPLRFLLSTILIFFMYLFVFVIRSFVNLFQISSVTGRQLCLSIARCGIRIVLFCFGISYIKIEGYFDERARFIIVNHIGYLEPFILLLFHDLCYPMNSNLYSSPIIKVLLECLDVIYLPSEPKERESQEIVKKKRKKLVMEAADDLSKPPLLIFPEGLYSKTCGDILMKFNQTAFMTPYYIQPVVLRFTMFGVPEGLNSYAYKGESIFNYLFRLFTMPVSYLSINLLPPTALGKSEDMDIEKFANETQLTMANAIGIMAVDVSEKKFSKAGSVTK</sequence>
<evidence type="ECO:0000256" key="1">
    <source>
        <dbReference type="ARBA" id="ARBA00004370"/>
    </source>
</evidence>
<feature type="transmembrane region" description="Helical" evidence="13">
    <location>
        <begin position="43"/>
        <end position="76"/>
    </location>
</feature>
<keyword evidence="11" id="KW-1208">Phospholipid metabolism</keyword>
<dbReference type="EMBL" id="JAPFFF010000019">
    <property type="protein sequence ID" value="KAK8857916.1"/>
    <property type="molecule type" value="Genomic_DNA"/>
</dbReference>
<dbReference type="CDD" id="cd07991">
    <property type="entry name" value="LPLAT_LPCAT1-like"/>
    <property type="match status" value="1"/>
</dbReference>
<dbReference type="GO" id="GO:0016746">
    <property type="term" value="F:acyltransferase activity"/>
    <property type="evidence" value="ECO:0007669"/>
    <property type="project" value="UniProtKB-KW"/>
</dbReference>
<feature type="domain" description="Phospholipid/glycerol acyltransferase" evidence="14">
    <location>
        <begin position="125"/>
        <end position="243"/>
    </location>
</feature>
<keyword evidence="5" id="KW-0808">Transferase</keyword>
<evidence type="ECO:0000256" key="13">
    <source>
        <dbReference type="SAM" id="Phobius"/>
    </source>
</evidence>
<keyword evidence="4" id="KW-0444">Lipid biosynthesis</keyword>
<comment type="pathway">
    <text evidence="2">Lipid metabolism.</text>
</comment>
<evidence type="ECO:0000256" key="4">
    <source>
        <dbReference type="ARBA" id="ARBA00022516"/>
    </source>
</evidence>
<keyword evidence="10" id="KW-0594">Phospholipid biosynthesis</keyword>
<organism evidence="15 16">
    <name type="scientific">Tritrichomonas musculus</name>
    <dbReference type="NCBI Taxonomy" id="1915356"/>
    <lineage>
        <taxon>Eukaryota</taxon>
        <taxon>Metamonada</taxon>
        <taxon>Parabasalia</taxon>
        <taxon>Tritrichomonadida</taxon>
        <taxon>Tritrichomonadidae</taxon>
        <taxon>Tritrichomonas</taxon>
    </lineage>
</organism>
<accession>A0ABR2I670</accession>
<evidence type="ECO:0000256" key="2">
    <source>
        <dbReference type="ARBA" id="ARBA00005189"/>
    </source>
</evidence>
<evidence type="ECO:0000256" key="3">
    <source>
        <dbReference type="ARBA" id="ARBA00008655"/>
    </source>
</evidence>
<evidence type="ECO:0000256" key="11">
    <source>
        <dbReference type="ARBA" id="ARBA00023264"/>
    </source>
</evidence>
<dbReference type="SUPFAM" id="SSF69593">
    <property type="entry name" value="Glycerol-3-phosphate (1)-acyltransferase"/>
    <property type="match status" value="1"/>
</dbReference>
<comment type="similarity">
    <text evidence="3">Belongs to the 1-acyl-sn-glycerol-3-phosphate acyltransferase family.</text>
</comment>
<comment type="caution">
    <text evidence="15">The sequence shown here is derived from an EMBL/GenBank/DDBJ whole genome shotgun (WGS) entry which is preliminary data.</text>
</comment>
<evidence type="ECO:0000256" key="12">
    <source>
        <dbReference type="ARBA" id="ARBA00023315"/>
    </source>
</evidence>
<protein>
    <submittedName>
        <fullName evidence="15">Lysophosphatidylcholine acyltransferase 2</fullName>
    </submittedName>
</protein>